<name>A0A8X6TCP0_NEPPI</name>
<protein>
    <recommendedName>
        <fullName evidence="3">C2H2-type domain-containing protein</fullName>
    </recommendedName>
</protein>
<evidence type="ECO:0000313" key="5">
    <source>
        <dbReference type="Proteomes" id="UP000887013"/>
    </source>
</evidence>
<dbReference type="Gene3D" id="3.30.160.60">
    <property type="entry name" value="Classic Zinc Finger"/>
    <property type="match status" value="2"/>
</dbReference>
<feature type="domain" description="C2H2-type" evidence="3">
    <location>
        <begin position="47"/>
        <end position="75"/>
    </location>
</feature>
<feature type="domain" description="C2H2-type" evidence="3">
    <location>
        <begin position="75"/>
        <end position="102"/>
    </location>
</feature>
<proteinExistence type="predicted"/>
<keyword evidence="1" id="KW-0862">Zinc</keyword>
<dbReference type="Proteomes" id="UP000887013">
    <property type="component" value="Unassembled WGS sequence"/>
</dbReference>
<dbReference type="GO" id="GO:0042575">
    <property type="term" value="C:DNA polymerase complex"/>
    <property type="evidence" value="ECO:0007669"/>
    <property type="project" value="UniProtKB-ARBA"/>
</dbReference>
<accession>A0A8X6TCP0</accession>
<gene>
    <name evidence="4" type="primary">AVEN_149573_1</name>
    <name evidence="4" type="ORF">NPIL_48281</name>
</gene>
<evidence type="ECO:0000256" key="2">
    <source>
        <dbReference type="SAM" id="MobiDB-lite"/>
    </source>
</evidence>
<feature type="domain" description="C2H2-type" evidence="3">
    <location>
        <begin position="406"/>
        <end position="436"/>
    </location>
</feature>
<dbReference type="InterPro" id="IPR043502">
    <property type="entry name" value="DNA/RNA_pol_sf"/>
</dbReference>
<dbReference type="InterPro" id="IPR036236">
    <property type="entry name" value="Znf_C2H2_sf"/>
</dbReference>
<comment type="caution">
    <text evidence="4">The sequence shown here is derived from an EMBL/GenBank/DDBJ whole genome shotgun (WGS) entry which is preliminary data.</text>
</comment>
<dbReference type="PANTHER" id="PTHR31511">
    <property type="entry name" value="PROTEIN CBG23764"/>
    <property type="match status" value="1"/>
</dbReference>
<evidence type="ECO:0000259" key="3">
    <source>
        <dbReference type="PROSITE" id="PS50157"/>
    </source>
</evidence>
<keyword evidence="5" id="KW-1185">Reference proteome</keyword>
<dbReference type="PROSITE" id="PS50157">
    <property type="entry name" value="ZINC_FINGER_C2H2_2"/>
    <property type="match status" value="3"/>
</dbReference>
<dbReference type="InterPro" id="IPR012337">
    <property type="entry name" value="RNaseH-like_sf"/>
</dbReference>
<dbReference type="Gene3D" id="3.40.1800.10">
    <property type="entry name" value="His-Me finger endonucleases"/>
    <property type="match status" value="1"/>
</dbReference>
<dbReference type="GO" id="GO:0071897">
    <property type="term" value="P:DNA biosynthetic process"/>
    <property type="evidence" value="ECO:0007669"/>
    <property type="project" value="UniProtKB-ARBA"/>
</dbReference>
<feature type="region of interest" description="Disordered" evidence="2">
    <location>
        <begin position="105"/>
        <end position="130"/>
    </location>
</feature>
<dbReference type="PANTHER" id="PTHR31511:SF12">
    <property type="entry name" value="RHO TERMINATION FACTOR N-TERMINAL DOMAIN-CONTAINING PROTEIN"/>
    <property type="match status" value="1"/>
</dbReference>
<dbReference type="SUPFAM" id="SSF54060">
    <property type="entry name" value="His-Me finger endonucleases"/>
    <property type="match status" value="1"/>
</dbReference>
<sequence length="1406" mass="163808">MQSVEEIFENSDFPLNTQIFATSDFGDLTSSQLDSPFEDDVDEEKIFSCSDCNKTFKYKKNMKRHKKNVHGTNENKCNHCNKNFARSDNLKRHLKLHEVSRANIFENKRQRLNSSPQPGPSGYQAPAAEERRNNTRSCTCLNTFQTYTISTDSNFIQNLHGFLQNSKEEVIRIVENKSKEKKGIKWYICVKIRFVRKTAETEEEKCESHFRSICEITLVNESPEKKVTGAFLKILSSCEEFEGRGSGWNLDEILHLEVKTCVYQPLVASSYIPLPKIIVKKKAVINIKNSDEKCFLWCVLAALHPVKVHAERMNNYLSFEKEINCKGIDFPTPISQIEKFERNNNISVNVFGFEGEIFPLRITTSTRSNKHVNLLLISQGSKKHYTLISNMSSLLNHLTSHEHKVFFCDYCLLRFNNEELLNQHQEDCQNHDVQKIKMPTQEEKWLEFTNHKFKLPVPYVIYADLECILEKISSCEQDPKISSSESIAKHVPFGFAYVIVGPDGMMIKPPTVFRGKNAIDEFLTKLLDEEKSILDTLRYVKPMIFSPTDEENFKSSSHCNICENPLNGDAVRDHDHLTGAYRGAAHNSCNLNFKLANYIPVVIHNLRNYDGHFLIQGIGKFKDKRIQCIPENSEKFISFTLSALRFIDSFQFLNTSLEKLAQNLKPCQFHLCNRYFGSNAQFITRKGCYPYKYFDSFSKFYETQLPPQSAFFNSLINENVTREDYEYAHHVWNTFQMRTLGDYHDLYVTVDVLLLSDIFGNFRTLCQNYYQIDPCHTYTAPGLAWQACLKMTKVRLELLTDIDMHLFIEKGIRGGVAMISHRFAKANNAYLPTYDSSLPNSYIIYLDANNLYGWAMSQNLPTHDFSWTDEYVNFMDVPDDSDIGYIFEVDLEYPDELHDLHNCYPLAPEKIEVSVSECSPYTKNIAKKFSILKSKSVEKLVPNLRNKTKYVLRYRNLKLYVQLGLKVKKIHKILKFKQSSWLKNYIDFNTEHRKRANNNFEKDLFKLLNNAVFGKTMENLRDRVKIDLVSSEKRAKKLIASPAFHAYKIINNDLVSIQRKLTSLLLNRPIYVGFSILDISKILMYNFHYSYIKRMYANRAKLLFTDTDYLCYIISTSDIYKDMFHNSIEFDTASYPPNHFLYNPLNNKVLGKMKHELNGMVATEFVGLKAKMYSIKTLTSEKNAAKGVHRSILKSKISHEDYKNCLLNIYRSREEFKSINSSIHQIHTVKSKKISLCPFDDKRYILEDGISTLALETSEDIREPQKEFENSNVEDLKSVIPNEDSKEVLRFVKQETSTENIENEIEKTVPKKYKNVIKEIIDFIQKHREEMYWTPDKELMIDGKIIRNTNVINLVNHLVRDRKIKPFGFESFNEFLKRKNFPSSYVKNKYLKTKTLYAKPLSWIEY</sequence>
<evidence type="ECO:0000256" key="1">
    <source>
        <dbReference type="PROSITE-ProRule" id="PRU00042"/>
    </source>
</evidence>
<reference evidence="4" key="1">
    <citation type="submission" date="2020-08" db="EMBL/GenBank/DDBJ databases">
        <title>Multicomponent nature underlies the extraordinary mechanical properties of spider dragline silk.</title>
        <authorList>
            <person name="Kono N."/>
            <person name="Nakamura H."/>
            <person name="Mori M."/>
            <person name="Yoshida Y."/>
            <person name="Ohtoshi R."/>
            <person name="Malay A.D."/>
            <person name="Moran D.A.P."/>
            <person name="Tomita M."/>
            <person name="Numata K."/>
            <person name="Arakawa K."/>
        </authorList>
    </citation>
    <scope>NUCLEOTIDE SEQUENCE</scope>
</reference>
<keyword evidence="1" id="KW-0479">Metal-binding</keyword>
<dbReference type="SUPFAM" id="SSF56672">
    <property type="entry name" value="DNA/RNA polymerases"/>
    <property type="match status" value="1"/>
</dbReference>
<dbReference type="InterPro" id="IPR038563">
    <property type="entry name" value="Endonuclease_7_sf"/>
</dbReference>
<dbReference type="InterPro" id="IPR044925">
    <property type="entry name" value="His-Me_finger_sf"/>
</dbReference>
<dbReference type="EMBL" id="BMAW01101653">
    <property type="protein sequence ID" value="GFT00506.1"/>
    <property type="molecule type" value="Genomic_DNA"/>
</dbReference>
<dbReference type="SMART" id="SM00355">
    <property type="entry name" value="ZnF_C2H2"/>
    <property type="match status" value="3"/>
</dbReference>
<dbReference type="InterPro" id="IPR013087">
    <property type="entry name" value="Znf_C2H2_type"/>
</dbReference>
<evidence type="ECO:0000313" key="4">
    <source>
        <dbReference type="EMBL" id="GFT00506.1"/>
    </source>
</evidence>
<dbReference type="PROSITE" id="PS00028">
    <property type="entry name" value="ZINC_FINGER_C2H2_1"/>
    <property type="match status" value="2"/>
</dbReference>
<dbReference type="SUPFAM" id="SSF57667">
    <property type="entry name" value="beta-beta-alpha zinc fingers"/>
    <property type="match status" value="1"/>
</dbReference>
<dbReference type="Pfam" id="PF00096">
    <property type="entry name" value="zf-C2H2"/>
    <property type="match status" value="2"/>
</dbReference>
<dbReference type="OrthoDB" id="6430028at2759"/>
<keyword evidence="1" id="KW-0863">Zinc-finger</keyword>
<organism evidence="4 5">
    <name type="scientific">Nephila pilipes</name>
    <name type="common">Giant wood spider</name>
    <name type="synonym">Nephila maculata</name>
    <dbReference type="NCBI Taxonomy" id="299642"/>
    <lineage>
        <taxon>Eukaryota</taxon>
        <taxon>Metazoa</taxon>
        <taxon>Ecdysozoa</taxon>
        <taxon>Arthropoda</taxon>
        <taxon>Chelicerata</taxon>
        <taxon>Arachnida</taxon>
        <taxon>Araneae</taxon>
        <taxon>Araneomorphae</taxon>
        <taxon>Entelegynae</taxon>
        <taxon>Araneoidea</taxon>
        <taxon>Nephilidae</taxon>
        <taxon>Nephila</taxon>
    </lineage>
</organism>
<dbReference type="GO" id="GO:0008270">
    <property type="term" value="F:zinc ion binding"/>
    <property type="evidence" value="ECO:0007669"/>
    <property type="project" value="UniProtKB-KW"/>
</dbReference>
<dbReference type="SUPFAM" id="SSF53098">
    <property type="entry name" value="Ribonuclease H-like"/>
    <property type="match status" value="1"/>
</dbReference>